<feature type="region of interest" description="Disordered" evidence="1">
    <location>
        <begin position="1"/>
        <end position="30"/>
    </location>
</feature>
<dbReference type="RefSeq" id="WP_270142312.1">
    <property type="nucleotide sequence ID" value="NZ_CP115450.1"/>
</dbReference>
<organism evidence="2 3">
    <name type="scientific">Kitasatospora cathayae</name>
    <dbReference type="NCBI Taxonomy" id="3004092"/>
    <lineage>
        <taxon>Bacteria</taxon>
        <taxon>Bacillati</taxon>
        <taxon>Actinomycetota</taxon>
        <taxon>Actinomycetes</taxon>
        <taxon>Kitasatosporales</taxon>
        <taxon>Streptomycetaceae</taxon>
        <taxon>Kitasatospora</taxon>
    </lineage>
</organism>
<dbReference type="Gene3D" id="1.25.40.10">
    <property type="entry name" value="Tetratricopeptide repeat domain"/>
    <property type="match status" value="1"/>
</dbReference>
<feature type="compositionally biased region" description="Low complexity" evidence="1">
    <location>
        <begin position="9"/>
        <end position="30"/>
    </location>
</feature>
<reference evidence="3" key="1">
    <citation type="submission" date="2022-12" db="EMBL/GenBank/DDBJ databases">
        <authorList>
            <person name="Mo P."/>
        </authorList>
    </citation>
    <scope>NUCLEOTIDE SEQUENCE [LARGE SCALE GENOMIC DNA]</scope>
    <source>
        <strain evidence="3">HUAS 3-15</strain>
    </source>
</reference>
<proteinExistence type="predicted"/>
<dbReference type="InterPro" id="IPR011990">
    <property type="entry name" value="TPR-like_helical_dom_sf"/>
</dbReference>
<gene>
    <name evidence="2" type="ORF">O1G21_08975</name>
</gene>
<evidence type="ECO:0000313" key="2">
    <source>
        <dbReference type="EMBL" id="WBP85960.1"/>
    </source>
</evidence>
<evidence type="ECO:0000313" key="3">
    <source>
        <dbReference type="Proteomes" id="UP001212821"/>
    </source>
</evidence>
<dbReference type="EMBL" id="CP115450">
    <property type="protein sequence ID" value="WBP85960.1"/>
    <property type="molecule type" value="Genomic_DNA"/>
</dbReference>
<dbReference type="SUPFAM" id="SSF48452">
    <property type="entry name" value="TPR-like"/>
    <property type="match status" value="1"/>
</dbReference>
<dbReference type="Proteomes" id="UP001212821">
    <property type="component" value="Chromosome"/>
</dbReference>
<accession>A0ABY7PZW0</accession>
<evidence type="ECO:0000256" key="1">
    <source>
        <dbReference type="SAM" id="MobiDB-lite"/>
    </source>
</evidence>
<protein>
    <recommendedName>
        <fullName evidence="4">Tetratricopeptide repeat protein</fullName>
    </recommendedName>
</protein>
<evidence type="ECO:0008006" key="4">
    <source>
        <dbReference type="Google" id="ProtNLM"/>
    </source>
</evidence>
<sequence length="176" mass="19139">MSDVSGMRGVPSGESPSGESAPEGSVPEESALSRIALGLDGVRAAQRGRTAEARASFEALWEELGERDVFHRCVLAHYLADLQDDPGAELEWDRRALAAADSLTAERAATYESALQVRAFYPSLHLNLASDHLKLGEPDLAREQLERAVRSLDALPEDAYGAGIRTAVDELRQRLR</sequence>
<name>A0ABY7PZW0_9ACTN</name>
<keyword evidence="3" id="KW-1185">Reference proteome</keyword>